<dbReference type="GO" id="GO:0022627">
    <property type="term" value="C:cytosolic small ribosomal subunit"/>
    <property type="evidence" value="ECO:0007669"/>
    <property type="project" value="TreeGrafter"/>
</dbReference>
<evidence type="ECO:0008006" key="7">
    <source>
        <dbReference type="Google" id="ProtNLM"/>
    </source>
</evidence>
<dbReference type="InParanoid" id="A0A0D2X155"/>
<dbReference type="EMBL" id="KE346361">
    <property type="protein sequence ID" value="KJE90219.1"/>
    <property type="molecule type" value="Genomic_DNA"/>
</dbReference>
<dbReference type="SUPFAM" id="SSF46911">
    <property type="entry name" value="Ribosomal protein S18"/>
    <property type="match status" value="1"/>
</dbReference>
<dbReference type="AlphaFoldDB" id="A0A0D2X155"/>
<organism evidence="5 6">
    <name type="scientific">Capsaspora owczarzaki (strain ATCC 30864)</name>
    <dbReference type="NCBI Taxonomy" id="595528"/>
    <lineage>
        <taxon>Eukaryota</taxon>
        <taxon>Filasterea</taxon>
        <taxon>Capsaspora</taxon>
    </lineage>
</organism>
<evidence type="ECO:0000256" key="1">
    <source>
        <dbReference type="ARBA" id="ARBA00005589"/>
    </source>
</evidence>
<sequence length="264" mass="27309">MLRQPTSSSTCARALVPQLTIARRTRHSAATATAVVAAAALVSLPSGRAAASHIRSSTAASEISHSGVAALGRTVAVATAAVRARSTSAATPVALLRRGIVGQPAMTGARSMSSLPSGGNPGPFGSAGAMSPSDYRADDADAGASQPLPSDVLAELLGEQPRNSRSDTLTGDSIYKPPAVLTTDEPPTAVPFTRKKKLCPVCSTGIVVDYKNIAFLSQFLSKHTGSILPRSVTGCCARSQAIKRARQMALLPYNFKHTSIPEYQ</sequence>
<keyword evidence="6" id="KW-1185">Reference proteome</keyword>
<evidence type="ECO:0000313" key="5">
    <source>
        <dbReference type="EMBL" id="KJE90219.1"/>
    </source>
</evidence>
<dbReference type="GO" id="GO:0003735">
    <property type="term" value="F:structural constituent of ribosome"/>
    <property type="evidence" value="ECO:0007669"/>
    <property type="project" value="InterPro"/>
</dbReference>
<keyword evidence="2" id="KW-0689">Ribosomal protein</keyword>
<dbReference type="PANTHER" id="PTHR13479:SF40">
    <property type="entry name" value="SMALL RIBOSOMAL SUBUNIT PROTEIN BS18M"/>
    <property type="match status" value="1"/>
</dbReference>
<reference evidence="6" key="1">
    <citation type="submission" date="2011-02" db="EMBL/GenBank/DDBJ databases">
        <title>The Genome Sequence of Capsaspora owczarzaki ATCC 30864.</title>
        <authorList>
            <person name="Russ C."/>
            <person name="Cuomo C."/>
            <person name="Burger G."/>
            <person name="Gray M.W."/>
            <person name="Holland P.W.H."/>
            <person name="King N."/>
            <person name="Lang F.B.F."/>
            <person name="Roger A.J."/>
            <person name="Ruiz-Trillo I."/>
            <person name="Young S.K."/>
            <person name="Zeng Q."/>
            <person name="Gargeya S."/>
            <person name="Alvarado L."/>
            <person name="Berlin A."/>
            <person name="Chapman S.B."/>
            <person name="Chen Z."/>
            <person name="Freedman E."/>
            <person name="Gellesch M."/>
            <person name="Goldberg J."/>
            <person name="Griggs A."/>
            <person name="Gujja S."/>
            <person name="Heilman E."/>
            <person name="Heiman D."/>
            <person name="Howarth C."/>
            <person name="Mehta T."/>
            <person name="Neiman D."/>
            <person name="Pearson M."/>
            <person name="Roberts A."/>
            <person name="Saif S."/>
            <person name="Shea T."/>
            <person name="Shenoy N."/>
            <person name="Sisk P."/>
            <person name="Stolte C."/>
            <person name="Sykes S."/>
            <person name="White J."/>
            <person name="Yandava C."/>
            <person name="Haas B."/>
            <person name="Nusbaum C."/>
            <person name="Birren B."/>
        </authorList>
    </citation>
    <scope>NUCLEOTIDE SEQUENCE</scope>
    <source>
        <strain evidence="6">ATCC 30864</strain>
    </source>
</reference>
<feature type="compositionally biased region" description="Polar residues" evidence="4">
    <location>
        <begin position="161"/>
        <end position="171"/>
    </location>
</feature>
<dbReference type="Gene3D" id="4.10.640.10">
    <property type="entry name" value="Ribosomal protein S18"/>
    <property type="match status" value="1"/>
</dbReference>
<proteinExistence type="inferred from homology"/>
<dbReference type="InterPro" id="IPR006311">
    <property type="entry name" value="TAT_signal"/>
</dbReference>
<dbReference type="PhylomeDB" id="A0A0D2X155"/>
<gene>
    <name evidence="5" type="ORF">CAOG_001560</name>
</gene>
<feature type="region of interest" description="Disordered" evidence="4">
    <location>
        <begin position="107"/>
        <end position="144"/>
    </location>
</feature>
<comment type="similarity">
    <text evidence="1">Belongs to the bacterial ribosomal protein bS18 family.</text>
</comment>
<evidence type="ECO:0000256" key="4">
    <source>
        <dbReference type="SAM" id="MobiDB-lite"/>
    </source>
</evidence>
<keyword evidence="3" id="KW-0687">Ribonucleoprotein</keyword>
<accession>A0A0D2X155</accession>
<dbReference type="PANTHER" id="PTHR13479">
    <property type="entry name" value="30S RIBOSOMAL PROTEIN S18"/>
    <property type="match status" value="1"/>
</dbReference>
<dbReference type="PROSITE" id="PS51318">
    <property type="entry name" value="TAT"/>
    <property type="match status" value="1"/>
</dbReference>
<dbReference type="OrthoDB" id="10066799at2759"/>
<evidence type="ECO:0000256" key="3">
    <source>
        <dbReference type="ARBA" id="ARBA00023274"/>
    </source>
</evidence>
<evidence type="ECO:0000256" key="2">
    <source>
        <dbReference type="ARBA" id="ARBA00022980"/>
    </source>
</evidence>
<feature type="region of interest" description="Disordered" evidence="4">
    <location>
        <begin position="161"/>
        <end position="182"/>
    </location>
</feature>
<name>A0A0D2X155_CAPO3</name>
<dbReference type="NCBIfam" id="TIGR00165">
    <property type="entry name" value="S18"/>
    <property type="match status" value="1"/>
</dbReference>
<dbReference type="STRING" id="595528.A0A0D2X155"/>
<dbReference type="Proteomes" id="UP000008743">
    <property type="component" value="Unassembled WGS sequence"/>
</dbReference>
<dbReference type="GO" id="GO:0006412">
    <property type="term" value="P:translation"/>
    <property type="evidence" value="ECO:0007669"/>
    <property type="project" value="InterPro"/>
</dbReference>
<dbReference type="InterPro" id="IPR001648">
    <property type="entry name" value="Ribosomal_bS18"/>
</dbReference>
<dbReference type="GO" id="GO:0070181">
    <property type="term" value="F:small ribosomal subunit rRNA binding"/>
    <property type="evidence" value="ECO:0007669"/>
    <property type="project" value="TreeGrafter"/>
</dbReference>
<dbReference type="InterPro" id="IPR036870">
    <property type="entry name" value="Ribosomal_bS18_sf"/>
</dbReference>
<evidence type="ECO:0000313" key="6">
    <source>
        <dbReference type="Proteomes" id="UP000008743"/>
    </source>
</evidence>
<dbReference type="Pfam" id="PF01084">
    <property type="entry name" value="Ribosomal_S18"/>
    <property type="match status" value="1"/>
</dbReference>
<protein>
    <recommendedName>
        <fullName evidence="7">30S ribosomal protein S18</fullName>
    </recommendedName>
</protein>